<protein>
    <submittedName>
        <fullName evidence="1">Uncharacterized protein</fullName>
    </submittedName>
</protein>
<evidence type="ECO:0000313" key="2">
    <source>
        <dbReference type="Proteomes" id="UP000092993"/>
    </source>
</evidence>
<keyword evidence="2" id="KW-1185">Reference proteome</keyword>
<sequence length="132" mass="14869">MSTNESFHVITGFADIQIKATNHLGQDAELTAVYVAVVEITSGKYAILMDANLTSRSKYCMVLEQLQLSSHEFRYFLWTVLDLYRKINVALDERCVTPSEAAWEVIIGDPSLEFNSTRKDSAEDDWCIIGAL</sequence>
<accession>A0A1C7MKP2</accession>
<evidence type="ECO:0000313" key="1">
    <source>
        <dbReference type="EMBL" id="OBZ77006.1"/>
    </source>
</evidence>
<organism evidence="1 2">
    <name type="scientific">Grifola frondosa</name>
    <name type="common">Maitake</name>
    <name type="synonym">Polyporus frondosus</name>
    <dbReference type="NCBI Taxonomy" id="5627"/>
    <lineage>
        <taxon>Eukaryota</taxon>
        <taxon>Fungi</taxon>
        <taxon>Dikarya</taxon>
        <taxon>Basidiomycota</taxon>
        <taxon>Agaricomycotina</taxon>
        <taxon>Agaricomycetes</taxon>
        <taxon>Polyporales</taxon>
        <taxon>Grifolaceae</taxon>
        <taxon>Grifola</taxon>
    </lineage>
</organism>
<name>A0A1C7MKP2_GRIFR</name>
<dbReference type="Proteomes" id="UP000092993">
    <property type="component" value="Unassembled WGS sequence"/>
</dbReference>
<reference evidence="1 2" key="1">
    <citation type="submission" date="2016-03" db="EMBL/GenBank/DDBJ databases">
        <title>Whole genome sequencing of Grifola frondosa 9006-11.</title>
        <authorList>
            <person name="Min B."/>
            <person name="Park H."/>
            <person name="Kim J.-G."/>
            <person name="Cho H."/>
            <person name="Oh Y.-L."/>
            <person name="Kong W.-S."/>
            <person name="Choi I.-G."/>
        </authorList>
    </citation>
    <scope>NUCLEOTIDE SEQUENCE [LARGE SCALE GENOMIC DNA]</scope>
    <source>
        <strain evidence="1 2">9006-11</strain>
    </source>
</reference>
<comment type="caution">
    <text evidence="1">The sequence shown here is derived from an EMBL/GenBank/DDBJ whole genome shotgun (WGS) entry which is preliminary data.</text>
</comment>
<dbReference type="AlphaFoldDB" id="A0A1C7MKP2"/>
<proteinExistence type="predicted"/>
<gene>
    <name evidence="1" type="ORF">A0H81_03658</name>
</gene>
<dbReference type="EMBL" id="LUGG01000003">
    <property type="protein sequence ID" value="OBZ77006.1"/>
    <property type="molecule type" value="Genomic_DNA"/>
</dbReference>